<feature type="domain" description="N-acetyltransferase" evidence="3">
    <location>
        <begin position="172"/>
        <end position="328"/>
    </location>
</feature>
<dbReference type="Pfam" id="PF00583">
    <property type="entry name" value="Acetyltransf_1"/>
    <property type="match status" value="2"/>
</dbReference>
<dbReference type="EMBL" id="JAASRO010000001">
    <property type="protein sequence ID" value="NIK54907.1"/>
    <property type="molecule type" value="Genomic_DNA"/>
</dbReference>
<dbReference type="InterPro" id="IPR016181">
    <property type="entry name" value="Acyl_CoA_acyltransferase"/>
</dbReference>
<dbReference type="InterPro" id="IPR050832">
    <property type="entry name" value="Bact_Acetyltransf"/>
</dbReference>
<dbReference type="Proteomes" id="UP000555407">
    <property type="component" value="Unassembled WGS sequence"/>
</dbReference>
<dbReference type="PANTHER" id="PTHR43877">
    <property type="entry name" value="AMINOALKYLPHOSPHONATE N-ACETYLTRANSFERASE-RELATED-RELATED"/>
    <property type="match status" value="1"/>
</dbReference>
<organism evidence="4 5">
    <name type="scientific">Kribbella shirazensis</name>
    <dbReference type="NCBI Taxonomy" id="1105143"/>
    <lineage>
        <taxon>Bacteria</taxon>
        <taxon>Bacillati</taxon>
        <taxon>Actinomycetota</taxon>
        <taxon>Actinomycetes</taxon>
        <taxon>Propionibacteriales</taxon>
        <taxon>Kribbellaceae</taxon>
        <taxon>Kribbella</taxon>
    </lineage>
</organism>
<keyword evidence="2" id="KW-0012">Acyltransferase</keyword>
<sequence length="330" mass="36225">MNWPVGIEVRPLEKSDVAAWAELCAAREKVDQEGENFSAEDLAEELERPHLDLPADSIALWADGRMIGYGIAHVSPSVVDVDRVRAEGTVHPEWRRKGLGIQLMRWLIQRAGELHASTHPDSPGAVGAGALSTNAGATAMLESLGFAPERFFFDMRRPLDQPVPDVQVSDGLRLTSYDSSYEEALRLAHFEAFSDHWGWTPPTPEAWRLRSVGSRSFRGGQSYVVLDGETVAAYVNCFEWEADTEATGIRELYIGQVGTRRAYRGRGLARATLAKVLAEAAQAGYERASLGVDADNPTGALGLYENLGFTTHQKFVSYQLPIPSEPLSNV</sequence>
<gene>
    <name evidence="4" type="ORF">BJY22_000624</name>
</gene>
<proteinExistence type="predicted"/>
<keyword evidence="1" id="KW-0808">Transferase</keyword>
<dbReference type="CDD" id="cd04301">
    <property type="entry name" value="NAT_SF"/>
    <property type="match status" value="2"/>
</dbReference>
<dbReference type="RefSeq" id="WP_167203650.1">
    <property type="nucleotide sequence ID" value="NZ_JAASRO010000001.1"/>
</dbReference>
<keyword evidence="5" id="KW-1185">Reference proteome</keyword>
<comment type="caution">
    <text evidence="4">The sequence shown here is derived from an EMBL/GenBank/DDBJ whole genome shotgun (WGS) entry which is preliminary data.</text>
</comment>
<evidence type="ECO:0000313" key="4">
    <source>
        <dbReference type="EMBL" id="NIK54907.1"/>
    </source>
</evidence>
<dbReference type="InterPro" id="IPR000182">
    <property type="entry name" value="GNAT_dom"/>
</dbReference>
<feature type="domain" description="N-acetyltransferase" evidence="3">
    <location>
        <begin position="7"/>
        <end position="164"/>
    </location>
</feature>
<evidence type="ECO:0000313" key="5">
    <source>
        <dbReference type="Proteomes" id="UP000555407"/>
    </source>
</evidence>
<dbReference type="Gene3D" id="3.40.630.30">
    <property type="match status" value="1"/>
</dbReference>
<evidence type="ECO:0000256" key="2">
    <source>
        <dbReference type="ARBA" id="ARBA00023315"/>
    </source>
</evidence>
<dbReference type="AlphaFoldDB" id="A0A7X5V6L2"/>
<dbReference type="PROSITE" id="PS51186">
    <property type="entry name" value="GNAT"/>
    <property type="match status" value="2"/>
</dbReference>
<dbReference type="GO" id="GO:0016747">
    <property type="term" value="F:acyltransferase activity, transferring groups other than amino-acyl groups"/>
    <property type="evidence" value="ECO:0007669"/>
    <property type="project" value="InterPro"/>
</dbReference>
<dbReference type="SUPFAM" id="SSF55729">
    <property type="entry name" value="Acyl-CoA N-acyltransferases (Nat)"/>
    <property type="match status" value="2"/>
</dbReference>
<name>A0A7X5V6L2_9ACTN</name>
<accession>A0A7X5V6L2</accession>
<reference evidence="4 5" key="1">
    <citation type="submission" date="2020-03" db="EMBL/GenBank/DDBJ databases">
        <title>Sequencing the genomes of 1000 actinobacteria strains.</title>
        <authorList>
            <person name="Klenk H.-P."/>
        </authorList>
    </citation>
    <scope>NUCLEOTIDE SEQUENCE [LARGE SCALE GENOMIC DNA]</scope>
    <source>
        <strain evidence="4 5">DSM 45490</strain>
    </source>
</reference>
<protein>
    <submittedName>
        <fullName evidence="4">Mycothiol synthase</fullName>
    </submittedName>
</protein>
<evidence type="ECO:0000259" key="3">
    <source>
        <dbReference type="PROSITE" id="PS51186"/>
    </source>
</evidence>
<evidence type="ECO:0000256" key="1">
    <source>
        <dbReference type="ARBA" id="ARBA00022679"/>
    </source>
</evidence>